<dbReference type="EMBL" id="JABJRC010000018">
    <property type="protein sequence ID" value="NOL45902.1"/>
    <property type="molecule type" value="Genomic_DNA"/>
</dbReference>
<dbReference type="EMBL" id="JACHKF010000001">
    <property type="protein sequence ID" value="MBB6564446.1"/>
    <property type="molecule type" value="Genomic_DNA"/>
</dbReference>
<evidence type="ECO:0000256" key="1">
    <source>
        <dbReference type="SAM" id="MobiDB-lite"/>
    </source>
</evidence>
<evidence type="ECO:0000313" key="2">
    <source>
        <dbReference type="EMBL" id="MBB6564446.1"/>
    </source>
</evidence>
<protein>
    <submittedName>
        <fullName evidence="3">Uncharacterized protein</fullName>
    </submittedName>
</protein>
<feature type="region of interest" description="Disordered" evidence="1">
    <location>
        <begin position="94"/>
        <end position="113"/>
    </location>
</feature>
<keyword evidence="4" id="KW-1185">Reference proteome</keyword>
<dbReference type="Proteomes" id="UP000534306">
    <property type="component" value="Unassembled WGS sequence"/>
</dbReference>
<proteinExistence type="predicted"/>
<evidence type="ECO:0000313" key="3">
    <source>
        <dbReference type="EMBL" id="NOL45902.1"/>
    </source>
</evidence>
<gene>
    <name evidence="2" type="ORF">HNR71_000083</name>
    <name evidence="3" type="ORF">HPO96_37220</name>
</gene>
<sequence length="113" mass="12833">MTTNSLRFLDRLRTLGFAIPDGARVERLHPTRREYMEGAWLWRVPLATAPDASPLWLGSPYPLTELSRERLAVSGHNPGRWLALTALPRETSHGPNFIVEGRRTSTRDERITA</sequence>
<organism evidence="3 4">
    <name type="scientific">Kribbella sandramycini</name>
    <dbReference type="NCBI Taxonomy" id="60450"/>
    <lineage>
        <taxon>Bacteria</taxon>
        <taxon>Bacillati</taxon>
        <taxon>Actinomycetota</taxon>
        <taxon>Actinomycetes</taxon>
        <taxon>Propionibacteriales</taxon>
        <taxon>Kribbellaceae</taxon>
        <taxon>Kribbella</taxon>
    </lineage>
</organism>
<dbReference type="AlphaFoldDB" id="A0A7Y4P2Y8"/>
<comment type="caution">
    <text evidence="3">The sequence shown here is derived from an EMBL/GenBank/DDBJ whole genome shotgun (WGS) entry which is preliminary data.</text>
</comment>
<evidence type="ECO:0000313" key="4">
    <source>
        <dbReference type="Proteomes" id="UP000534306"/>
    </source>
</evidence>
<accession>A0A7Y4P2Y8</accession>
<reference evidence="2 5" key="2">
    <citation type="submission" date="2020-08" db="EMBL/GenBank/DDBJ databases">
        <title>Sequencing the genomes of 1000 actinobacteria strains.</title>
        <authorList>
            <person name="Klenk H.-P."/>
        </authorList>
    </citation>
    <scope>NUCLEOTIDE SEQUENCE [LARGE SCALE GENOMIC DNA]</scope>
    <source>
        <strain evidence="2 5">DSM 15626</strain>
    </source>
</reference>
<dbReference type="Proteomes" id="UP000553957">
    <property type="component" value="Unassembled WGS sequence"/>
</dbReference>
<name>A0A7Y4P2Y8_9ACTN</name>
<dbReference type="RefSeq" id="WP_171679199.1">
    <property type="nucleotide sequence ID" value="NZ_BAAAGT010000022.1"/>
</dbReference>
<evidence type="ECO:0000313" key="5">
    <source>
        <dbReference type="Proteomes" id="UP000553957"/>
    </source>
</evidence>
<reference evidence="3 4" key="1">
    <citation type="submission" date="2020-05" db="EMBL/GenBank/DDBJ databases">
        <title>Genome sequence of Kribbella sandramycini ATCC 39419.</title>
        <authorList>
            <person name="Maclea K.S."/>
            <person name="Fair J.L."/>
        </authorList>
    </citation>
    <scope>NUCLEOTIDE SEQUENCE [LARGE SCALE GENOMIC DNA]</scope>
    <source>
        <strain evidence="3 4">ATCC 39419</strain>
    </source>
</reference>
<feature type="compositionally biased region" description="Basic and acidic residues" evidence="1">
    <location>
        <begin position="100"/>
        <end position="113"/>
    </location>
</feature>